<dbReference type="EMBL" id="CP158367">
    <property type="protein sequence ID" value="XBX74322.1"/>
    <property type="molecule type" value="Genomic_DNA"/>
</dbReference>
<organism evidence="1">
    <name type="scientific">Proteinivorax tanatarense</name>
    <dbReference type="NCBI Taxonomy" id="1260629"/>
    <lineage>
        <taxon>Bacteria</taxon>
        <taxon>Bacillati</taxon>
        <taxon>Bacillota</taxon>
        <taxon>Clostridia</taxon>
        <taxon>Eubacteriales</taxon>
        <taxon>Proteinivoracaceae</taxon>
        <taxon>Proteinivorax</taxon>
    </lineage>
</organism>
<sequence>MTYLIEGNSMEELCTFTCNDGFECGCFSDSSRCGGQLCNDRCTQCEFCGGQVCYPAQVMPLAE</sequence>
<evidence type="ECO:0000313" key="1">
    <source>
        <dbReference type="EMBL" id="XBX74322.1"/>
    </source>
</evidence>
<proteinExistence type="predicted"/>
<reference evidence="1" key="2">
    <citation type="submission" date="2024-06" db="EMBL/GenBank/DDBJ databases">
        <authorList>
            <person name="Petrova K.O."/>
            <person name="Toshchakov S.V."/>
            <person name="Boltjanskaja Y.V."/>
            <person name="Kevbrin V."/>
        </authorList>
    </citation>
    <scope>NUCLEOTIDE SEQUENCE</scope>
    <source>
        <strain evidence="1">Z-910T</strain>
    </source>
</reference>
<protein>
    <submittedName>
        <fullName evidence="1">Uncharacterized protein</fullName>
    </submittedName>
</protein>
<name>A0AAU7VKG9_9FIRM</name>
<accession>A0AAU7VKG9</accession>
<reference evidence="1" key="1">
    <citation type="journal article" date="2013" name="Extremophiles">
        <title>Proteinivorax tanatarense gen. nov., sp. nov., an anaerobic, haloalkaliphilic, proteolytic bacterium isolated from a decaying algal bloom, and proposal of Proteinivoraceae fam. nov.</title>
        <authorList>
            <person name="Kevbrin V."/>
            <person name="Boltyanskaya Y."/>
            <person name="Zhilina T."/>
            <person name="Kolganova T."/>
            <person name="Lavrentjeva E."/>
            <person name="Kuznetsov B."/>
        </authorList>
    </citation>
    <scope>NUCLEOTIDE SEQUENCE</scope>
    <source>
        <strain evidence="1">Z-910T</strain>
    </source>
</reference>
<dbReference type="RefSeq" id="WP_350343076.1">
    <property type="nucleotide sequence ID" value="NZ_CP158367.1"/>
</dbReference>
<gene>
    <name evidence="1" type="ORF">PRVXT_002356</name>
</gene>
<dbReference type="AlphaFoldDB" id="A0AAU7VKG9"/>